<dbReference type="PANTHER" id="PTHR21366">
    <property type="entry name" value="GLYOXALASE FAMILY PROTEIN"/>
    <property type="match status" value="1"/>
</dbReference>
<protein>
    <submittedName>
        <fullName evidence="3">Glyoxalase I</fullName>
    </submittedName>
</protein>
<dbReference type="PROSITE" id="PS00934">
    <property type="entry name" value="GLYOXALASE_I_1"/>
    <property type="match status" value="1"/>
</dbReference>
<dbReference type="EMBL" id="FMHG01000001">
    <property type="protein sequence ID" value="SCJ54873.1"/>
    <property type="molecule type" value="Genomic_DNA"/>
</dbReference>
<keyword evidence="1" id="KW-0479">Metal-binding</keyword>
<dbReference type="Pfam" id="PF00903">
    <property type="entry name" value="Glyoxalase"/>
    <property type="match status" value="1"/>
</dbReference>
<dbReference type="InterPro" id="IPR050383">
    <property type="entry name" value="GlyoxalaseI/FosfomycinResist"/>
</dbReference>
<dbReference type="Gene3D" id="3.10.180.10">
    <property type="entry name" value="2,3-Dihydroxybiphenyl 1,2-Dioxygenase, domain 1"/>
    <property type="match status" value="1"/>
</dbReference>
<evidence type="ECO:0000259" key="2">
    <source>
        <dbReference type="PROSITE" id="PS51819"/>
    </source>
</evidence>
<evidence type="ECO:0000313" key="3">
    <source>
        <dbReference type="EMBL" id="SCJ54873.1"/>
    </source>
</evidence>
<dbReference type="SUPFAM" id="SSF54593">
    <property type="entry name" value="Glyoxalase/Bleomycin resistance protein/Dihydroxybiphenyl dioxygenase"/>
    <property type="match status" value="1"/>
</dbReference>
<dbReference type="GO" id="GO:0004462">
    <property type="term" value="F:lactoylglutathione lyase activity"/>
    <property type="evidence" value="ECO:0007669"/>
    <property type="project" value="InterPro"/>
</dbReference>
<dbReference type="GO" id="GO:0046872">
    <property type="term" value="F:metal ion binding"/>
    <property type="evidence" value="ECO:0007669"/>
    <property type="project" value="UniProtKB-KW"/>
</dbReference>
<dbReference type="PANTHER" id="PTHR21366:SF31">
    <property type="entry name" value="METALLOTHIOL TRANSFERASE FOSB"/>
    <property type="match status" value="1"/>
</dbReference>
<dbReference type="InterPro" id="IPR029068">
    <property type="entry name" value="Glyas_Bleomycin-R_OHBP_Dase"/>
</dbReference>
<accession>A0A1C6HCJ8</accession>
<name>A0A1C6HCJ8_9FIRM</name>
<evidence type="ECO:0000256" key="1">
    <source>
        <dbReference type="ARBA" id="ARBA00022723"/>
    </source>
</evidence>
<dbReference type="InterPro" id="IPR004360">
    <property type="entry name" value="Glyas_Fos-R_dOase_dom"/>
</dbReference>
<dbReference type="AlphaFoldDB" id="A0A1C6HCJ8"/>
<dbReference type="InterPro" id="IPR018146">
    <property type="entry name" value="Glyoxalase_1_CS"/>
</dbReference>
<organism evidence="3">
    <name type="scientific">uncultured Anaerotruncus sp</name>
    <dbReference type="NCBI Taxonomy" id="905011"/>
    <lineage>
        <taxon>Bacteria</taxon>
        <taxon>Bacillati</taxon>
        <taxon>Bacillota</taxon>
        <taxon>Clostridia</taxon>
        <taxon>Eubacteriales</taxon>
        <taxon>Oscillospiraceae</taxon>
        <taxon>Anaerotruncus</taxon>
        <taxon>environmental samples</taxon>
    </lineage>
</organism>
<dbReference type="PROSITE" id="PS51819">
    <property type="entry name" value="VOC"/>
    <property type="match status" value="1"/>
</dbReference>
<feature type="domain" description="VOC" evidence="2">
    <location>
        <begin position="11"/>
        <end position="145"/>
    </location>
</feature>
<dbReference type="InterPro" id="IPR037523">
    <property type="entry name" value="VOC_core"/>
</dbReference>
<gene>
    <name evidence="3" type="ORF">SAMEA3545359_00770</name>
</gene>
<reference evidence="3" key="1">
    <citation type="submission" date="2015-09" db="EMBL/GenBank/DDBJ databases">
        <authorList>
            <consortium name="Pathogen Informatics"/>
        </authorList>
    </citation>
    <scope>NUCLEOTIDE SEQUENCE</scope>
    <source>
        <strain evidence="3">2789STDY5834896</strain>
    </source>
</reference>
<proteinExistence type="predicted"/>
<sequence length="156" mass="17367">MAYCAKKYVHHLHHIGFVVQDLDRSVDFYTRILGFDLRDRWAEGPEKVEMGLCVPGAALELAQLQGYGITMELMQYKSAPGHTGPIAQNRVGLGHISLIVEHFDDFLEQMQQLGVPIASPVTKLTYGQWVHIVDPDGIHIEVMGLLVDGPLDGKFS</sequence>